<protein>
    <recommendedName>
        <fullName evidence="2">Response regulatory domain-containing protein</fullName>
    </recommendedName>
</protein>
<dbReference type="Gene3D" id="3.40.50.2300">
    <property type="match status" value="1"/>
</dbReference>
<dbReference type="PANTHER" id="PTHR44520:SF2">
    <property type="entry name" value="RESPONSE REGULATOR RCP1"/>
    <property type="match status" value="1"/>
</dbReference>
<dbReference type="PROSITE" id="PS50110">
    <property type="entry name" value="RESPONSE_REGULATORY"/>
    <property type="match status" value="1"/>
</dbReference>
<evidence type="ECO:0000313" key="3">
    <source>
        <dbReference type="EMBL" id="AOW13293.1"/>
    </source>
</evidence>
<dbReference type="InterPro" id="IPR011006">
    <property type="entry name" value="CheY-like_superfamily"/>
</dbReference>
<reference evidence="4 5" key="1">
    <citation type="submission" date="2016-02" db="EMBL/GenBank/DDBJ databases">
        <title>Draft genome sequence of Hydrogenophaga sp. LPB0072.</title>
        <authorList>
            <person name="Shin S.-K."/>
            <person name="Yi H."/>
        </authorList>
    </citation>
    <scope>NUCLEOTIDE SEQUENCE [LARGE SCALE GENOMIC DNA]</scope>
    <source>
        <strain evidence="4 5">LPB0072</strain>
    </source>
</reference>
<keyword evidence="1" id="KW-0597">Phosphoprotein</keyword>
<dbReference type="SMART" id="SM00448">
    <property type="entry name" value="REC"/>
    <property type="match status" value="1"/>
</dbReference>
<gene>
    <name evidence="3" type="ORF">LPB072_10945</name>
    <name evidence="4" type="ORF">LPB72_09560</name>
</gene>
<evidence type="ECO:0000313" key="4">
    <source>
        <dbReference type="EMBL" id="OAD41574.1"/>
    </source>
</evidence>
<proteinExistence type="predicted"/>
<sequence length="129" mass="14197">MSAYERFVLIDDNEADNVYHEIMIRRAGFSGEVLVFENGLDALAFFKDDLGDTSTCVFLDINMPMMDGFEVAERAQPLLANKSSVIVVMLTSSGNPMDRERAQSIPSINGYVTKPLDVAKVQELMAGAV</sequence>
<keyword evidence="5" id="KW-1185">Reference proteome</keyword>
<dbReference type="Pfam" id="PF00072">
    <property type="entry name" value="Response_reg"/>
    <property type="match status" value="1"/>
</dbReference>
<name>A0A162P5M3_9BURK</name>
<evidence type="ECO:0000313" key="6">
    <source>
        <dbReference type="Proteomes" id="UP000185680"/>
    </source>
</evidence>
<organism evidence="3 6">
    <name type="scientific">Hydrogenophaga crassostreae</name>
    <dbReference type="NCBI Taxonomy" id="1763535"/>
    <lineage>
        <taxon>Bacteria</taxon>
        <taxon>Pseudomonadati</taxon>
        <taxon>Pseudomonadota</taxon>
        <taxon>Betaproteobacteria</taxon>
        <taxon>Burkholderiales</taxon>
        <taxon>Comamonadaceae</taxon>
        <taxon>Hydrogenophaga</taxon>
    </lineage>
</organism>
<dbReference type="EMBL" id="LVWD01000013">
    <property type="protein sequence ID" value="OAD41574.1"/>
    <property type="molecule type" value="Genomic_DNA"/>
</dbReference>
<dbReference type="GO" id="GO:0000160">
    <property type="term" value="P:phosphorelay signal transduction system"/>
    <property type="evidence" value="ECO:0007669"/>
    <property type="project" value="InterPro"/>
</dbReference>
<dbReference type="SUPFAM" id="SSF52172">
    <property type="entry name" value="CheY-like"/>
    <property type="match status" value="1"/>
</dbReference>
<dbReference type="EMBL" id="CP017476">
    <property type="protein sequence ID" value="AOW13293.1"/>
    <property type="molecule type" value="Genomic_DNA"/>
</dbReference>
<dbReference type="RefSeq" id="WP_066089441.1">
    <property type="nucleotide sequence ID" value="NZ_CP017476.1"/>
</dbReference>
<dbReference type="STRING" id="1763535.LPB072_10945"/>
<feature type="modified residue" description="4-aspartylphosphate" evidence="1">
    <location>
        <position position="60"/>
    </location>
</feature>
<dbReference type="PANTHER" id="PTHR44520">
    <property type="entry name" value="RESPONSE REGULATOR RCP1-RELATED"/>
    <property type="match status" value="1"/>
</dbReference>
<dbReference type="AlphaFoldDB" id="A0A162P5M3"/>
<evidence type="ECO:0000313" key="5">
    <source>
        <dbReference type="Proteomes" id="UP000185657"/>
    </source>
</evidence>
<dbReference type="Proteomes" id="UP000185657">
    <property type="component" value="Unassembled WGS sequence"/>
</dbReference>
<evidence type="ECO:0000256" key="1">
    <source>
        <dbReference type="PROSITE-ProRule" id="PRU00169"/>
    </source>
</evidence>
<dbReference type="Proteomes" id="UP000185680">
    <property type="component" value="Chromosome"/>
</dbReference>
<accession>A0A162P5M3</accession>
<dbReference type="KEGG" id="hyl:LPB072_10945"/>
<reference evidence="3 6" key="2">
    <citation type="submission" date="2016-10" db="EMBL/GenBank/DDBJ databases">
        <title>Hydorgenophaga sp. LPB0072 isolated from gastropod.</title>
        <authorList>
            <person name="Kim E."/>
            <person name="Yi H."/>
        </authorList>
    </citation>
    <scope>NUCLEOTIDE SEQUENCE [LARGE SCALE GENOMIC DNA]</scope>
    <source>
        <strain evidence="3 6">LPB0072</strain>
    </source>
</reference>
<feature type="domain" description="Response regulatory" evidence="2">
    <location>
        <begin position="6"/>
        <end position="129"/>
    </location>
</feature>
<dbReference type="InterPro" id="IPR052893">
    <property type="entry name" value="TCS_response_regulator"/>
</dbReference>
<evidence type="ECO:0000259" key="2">
    <source>
        <dbReference type="PROSITE" id="PS50110"/>
    </source>
</evidence>
<dbReference type="InterPro" id="IPR001789">
    <property type="entry name" value="Sig_transdc_resp-reg_receiver"/>
</dbReference>